<keyword evidence="1" id="KW-1133">Transmembrane helix</keyword>
<accession>A0A834TJA6</accession>
<sequence>MVHATIYFGLIAIFLIVIGVHIYTS</sequence>
<evidence type="ECO:0000256" key="1">
    <source>
        <dbReference type="SAM" id="Phobius"/>
    </source>
</evidence>
<dbReference type="AlphaFoldDB" id="A0A834TJA6"/>
<comment type="caution">
    <text evidence="2">The sequence shown here is derived from an EMBL/GenBank/DDBJ whole genome shotgun (WGS) entry which is preliminary data.</text>
</comment>
<keyword evidence="3" id="KW-1185">Reference proteome</keyword>
<evidence type="ECO:0000313" key="2">
    <source>
        <dbReference type="EMBL" id="KAF7822840.1"/>
    </source>
</evidence>
<dbReference type="Proteomes" id="UP000634136">
    <property type="component" value="Unassembled WGS sequence"/>
</dbReference>
<protein>
    <submittedName>
        <fullName evidence="2">Uncharacterized protein</fullName>
    </submittedName>
</protein>
<reference evidence="2" key="1">
    <citation type="submission" date="2020-09" db="EMBL/GenBank/DDBJ databases">
        <title>Genome-Enabled Discovery of Anthraquinone Biosynthesis in Senna tora.</title>
        <authorList>
            <person name="Kang S.-H."/>
            <person name="Pandey R.P."/>
            <person name="Lee C.-M."/>
            <person name="Sim J.-S."/>
            <person name="Jeong J.-T."/>
            <person name="Choi B.-S."/>
            <person name="Jung M."/>
            <person name="Ginzburg D."/>
            <person name="Zhao K."/>
            <person name="Won S.Y."/>
            <person name="Oh T.-J."/>
            <person name="Yu Y."/>
            <person name="Kim N.-H."/>
            <person name="Lee O.R."/>
            <person name="Lee T.-H."/>
            <person name="Bashyal P."/>
            <person name="Kim T.-S."/>
            <person name="Lee W.-H."/>
            <person name="Kawkins C."/>
            <person name="Kim C.-K."/>
            <person name="Kim J.S."/>
            <person name="Ahn B.O."/>
            <person name="Rhee S.Y."/>
            <person name="Sohng J.K."/>
        </authorList>
    </citation>
    <scope>NUCLEOTIDE SEQUENCE</scope>
    <source>
        <tissue evidence="2">Leaf</tissue>
    </source>
</reference>
<organism evidence="2 3">
    <name type="scientific">Senna tora</name>
    <dbReference type="NCBI Taxonomy" id="362788"/>
    <lineage>
        <taxon>Eukaryota</taxon>
        <taxon>Viridiplantae</taxon>
        <taxon>Streptophyta</taxon>
        <taxon>Embryophyta</taxon>
        <taxon>Tracheophyta</taxon>
        <taxon>Spermatophyta</taxon>
        <taxon>Magnoliopsida</taxon>
        <taxon>eudicotyledons</taxon>
        <taxon>Gunneridae</taxon>
        <taxon>Pentapetalae</taxon>
        <taxon>rosids</taxon>
        <taxon>fabids</taxon>
        <taxon>Fabales</taxon>
        <taxon>Fabaceae</taxon>
        <taxon>Caesalpinioideae</taxon>
        <taxon>Cassia clade</taxon>
        <taxon>Senna</taxon>
    </lineage>
</organism>
<name>A0A834TJA6_9FABA</name>
<dbReference type="EMBL" id="JAAIUW010000007">
    <property type="protein sequence ID" value="KAF7822840.1"/>
    <property type="molecule type" value="Genomic_DNA"/>
</dbReference>
<keyword evidence="1" id="KW-0472">Membrane</keyword>
<gene>
    <name evidence="2" type="ORF">G2W53_020984</name>
</gene>
<keyword evidence="1" id="KW-0812">Transmembrane</keyword>
<evidence type="ECO:0000313" key="3">
    <source>
        <dbReference type="Proteomes" id="UP000634136"/>
    </source>
</evidence>
<proteinExistence type="predicted"/>
<feature type="transmembrane region" description="Helical" evidence="1">
    <location>
        <begin position="6"/>
        <end position="24"/>
    </location>
</feature>